<evidence type="ECO:0000313" key="2">
    <source>
        <dbReference type="Proteomes" id="UP000767446"/>
    </source>
</evidence>
<name>A0A941GSY5_9CHRO</name>
<proteinExistence type="predicted"/>
<dbReference type="EMBL" id="JADQBC010000094">
    <property type="protein sequence ID" value="MBR8828905.1"/>
    <property type="molecule type" value="Genomic_DNA"/>
</dbReference>
<accession>A0A941GSY5</accession>
<sequence length="75" mass="8855">MNIQLVDSLAQIINSLTREEKQILQTKINLTDSLKDNDKEHQSWHEFINNTYGSIDDESFIRHPQGEFEPRELIE</sequence>
<reference evidence="1" key="1">
    <citation type="submission" date="2021-02" db="EMBL/GenBank/DDBJ databases">
        <title>Metagenome analyses of Stigonema ocellatum DSM 106950, Chlorogloea purpurea SAG 13.99 and Gomphosphaeria aponina DSM 107014.</title>
        <authorList>
            <person name="Marter P."/>
            <person name="Huang S."/>
        </authorList>
    </citation>
    <scope>NUCLEOTIDE SEQUENCE</scope>
    <source>
        <strain evidence="1">JP213</strain>
    </source>
</reference>
<comment type="caution">
    <text evidence="1">The sequence shown here is derived from an EMBL/GenBank/DDBJ whole genome shotgun (WGS) entry which is preliminary data.</text>
</comment>
<protein>
    <submittedName>
        <fullName evidence="1">Uncharacterized protein</fullName>
    </submittedName>
</protein>
<organism evidence="1 2">
    <name type="scientific">Gomphosphaeria aponina SAG 52.96 = DSM 107014</name>
    <dbReference type="NCBI Taxonomy" id="1521640"/>
    <lineage>
        <taxon>Bacteria</taxon>
        <taxon>Bacillati</taxon>
        <taxon>Cyanobacteriota</taxon>
        <taxon>Cyanophyceae</taxon>
        <taxon>Oscillatoriophycideae</taxon>
        <taxon>Chroococcales</taxon>
        <taxon>Gomphosphaeriaceae</taxon>
        <taxon>Gomphosphaeria</taxon>
    </lineage>
</organism>
<evidence type="ECO:0000313" key="1">
    <source>
        <dbReference type="EMBL" id="MBR8828905.1"/>
    </source>
</evidence>
<dbReference type="Proteomes" id="UP000767446">
    <property type="component" value="Unassembled WGS sequence"/>
</dbReference>
<dbReference type="AlphaFoldDB" id="A0A941GSY5"/>
<gene>
    <name evidence="1" type="ORF">DSM107014_13560</name>
</gene>